<name>A0A364LJ31_9GAMM</name>
<evidence type="ECO:0000313" key="1">
    <source>
        <dbReference type="EMBL" id="RAP36256.1"/>
    </source>
</evidence>
<dbReference type="AlphaFoldDB" id="A0A364LJ31"/>
<accession>A0A364LJ31</accession>
<dbReference type="InterPro" id="IPR026337">
    <property type="entry name" value="AKG_HExxH"/>
</dbReference>
<proteinExistence type="predicted"/>
<protein>
    <recommendedName>
        <fullName evidence="3">HEXXH motif domain protein</fullName>
    </recommendedName>
</protein>
<dbReference type="RefSeq" id="WP_112219629.1">
    <property type="nucleotide sequence ID" value="NZ_MVJN01000006.1"/>
</dbReference>
<organism evidence="1 2">
    <name type="scientific">Legionella quinlivanii</name>
    <dbReference type="NCBI Taxonomy" id="45073"/>
    <lineage>
        <taxon>Bacteria</taxon>
        <taxon>Pseudomonadati</taxon>
        <taxon>Pseudomonadota</taxon>
        <taxon>Gammaproteobacteria</taxon>
        <taxon>Legionellales</taxon>
        <taxon>Legionellaceae</taxon>
        <taxon>Legionella</taxon>
    </lineage>
</organism>
<dbReference type="Proteomes" id="UP000249458">
    <property type="component" value="Unassembled WGS sequence"/>
</dbReference>
<comment type="caution">
    <text evidence="1">The sequence shown here is derived from an EMBL/GenBank/DDBJ whole genome shotgun (WGS) entry which is preliminary data.</text>
</comment>
<gene>
    <name evidence="1" type="ORF">B1207_08905</name>
</gene>
<reference evidence="1 2" key="1">
    <citation type="submission" date="2017-02" db="EMBL/GenBank/DDBJ databases">
        <title>Legionella quilivanii strain from human: case report and whole genome sequencing analysis.</title>
        <authorList>
            <person name="Lalancette C."/>
            <person name="Leduc J.-M."/>
            <person name="Levesque S."/>
            <person name="Fournier E."/>
            <person name="Saoud J."/>
            <person name="Faucher S.P."/>
            <person name="Bernard K."/>
            <person name="Martineau C."/>
            <person name="Longtin J."/>
        </authorList>
    </citation>
    <scope>NUCLEOTIDE SEQUENCE [LARGE SCALE GENOMIC DNA]</scope>
    <source>
        <strain evidence="1 2">ID143958</strain>
    </source>
</reference>
<dbReference type="NCBIfam" id="TIGR04267">
    <property type="entry name" value="mod_HExxH"/>
    <property type="match status" value="1"/>
</dbReference>
<evidence type="ECO:0008006" key="3">
    <source>
        <dbReference type="Google" id="ProtNLM"/>
    </source>
</evidence>
<sequence>MMNAYHLPFDKINAIPQRNMSSILHEAYKHRFIHSLIKLINYAQQVLDKDYSALIARLDQLEPESKNYISPWLYAQYFWLLEAMRSDSVLEVNRIIRDIIFNTQWIITETQVSLGLQEDWEKKIFAEEVNIAFGSDPLNAYPPPQSELFEFQNQVSNALQLIKSADNCFMEEIETFVSAVYLVKSDVQIVGATSPKFFGAIYLSLPDGNTSEFSNLLLIEHLVHETSHLFLNSVLAHDPLILNEEDEHYASPIRSDLRPMLGIYHTSFVLSRVIRIFKKLKRLDLHDNQSLEAAIKNLSDKYHQAFATANAEGIHTELGKQILLSTQECALA</sequence>
<evidence type="ECO:0000313" key="2">
    <source>
        <dbReference type="Proteomes" id="UP000249458"/>
    </source>
</evidence>
<dbReference type="EMBL" id="MVJN01000006">
    <property type="protein sequence ID" value="RAP36256.1"/>
    <property type="molecule type" value="Genomic_DNA"/>
</dbReference>